<dbReference type="PANTHER" id="PTHR30466:SF1">
    <property type="entry name" value="FMN REDUCTASE (NADH) RUTF"/>
    <property type="match status" value="1"/>
</dbReference>
<gene>
    <name evidence="3" type="ORF">J2S06_002140</name>
</gene>
<keyword evidence="1" id="KW-0560">Oxidoreductase</keyword>
<accession>A0ABT9VPZ3</accession>
<dbReference type="EMBL" id="JAUSTR010000009">
    <property type="protein sequence ID" value="MDQ0163063.1"/>
    <property type="molecule type" value="Genomic_DNA"/>
</dbReference>
<sequence length="161" mass="17923">MDDRLFRTAMGKFATGVTVITTEVDGEAFGMTANAFMSVSLDPKLVLISVGKKAKMHERLKKSKKYAVNILTKEQEKLSMLFAGQLKEEFEVDFGRIQDLPIIDGALVNITCHVDKEVEAGDHTLFIGKVTHIQMNDGSPLMFFGGKYCEMKEEPSEIQSV</sequence>
<evidence type="ECO:0000256" key="1">
    <source>
        <dbReference type="ARBA" id="ARBA00023002"/>
    </source>
</evidence>
<dbReference type="Proteomes" id="UP001225646">
    <property type="component" value="Unassembled WGS sequence"/>
</dbReference>
<dbReference type="SUPFAM" id="SSF50475">
    <property type="entry name" value="FMN-binding split barrel"/>
    <property type="match status" value="1"/>
</dbReference>
<evidence type="ECO:0000313" key="3">
    <source>
        <dbReference type="EMBL" id="MDQ0163063.1"/>
    </source>
</evidence>
<dbReference type="InterPro" id="IPR012349">
    <property type="entry name" value="Split_barrel_FMN-bd"/>
</dbReference>
<dbReference type="InterPro" id="IPR002563">
    <property type="entry name" value="Flavin_Rdtase-like_dom"/>
</dbReference>
<name>A0ABT9VPZ3_9BACI</name>
<protein>
    <submittedName>
        <fullName evidence="3">Flavin reductase (DIM6/NTAB) family NADH-FMN oxidoreductase RutF</fullName>
    </submittedName>
</protein>
<evidence type="ECO:0000259" key="2">
    <source>
        <dbReference type="SMART" id="SM00903"/>
    </source>
</evidence>
<reference evidence="3 4" key="1">
    <citation type="submission" date="2023-07" db="EMBL/GenBank/DDBJ databases">
        <title>Genomic Encyclopedia of Type Strains, Phase IV (KMG-IV): sequencing the most valuable type-strain genomes for metagenomic binning, comparative biology and taxonomic classification.</title>
        <authorList>
            <person name="Goeker M."/>
        </authorList>
    </citation>
    <scope>NUCLEOTIDE SEQUENCE [LARGE SCALE GENOMIC DNA]</scope>
    <source>
        <strain evidence="3 4">DSM 19092</strain>
    </source>
</reference>
<keyword evidence="4" id="KW-1185">Reference proteome</keyword>
<evidence type="ECO:0000313" key="4">
    <source>
        <dbReference type="Proteomes" id="UP001225646"/>
    </source>
</evidence>
<proteinExistence type="predicted"/>
<dbReference type="RefSeq" id="WP_419152267.1">
    <property type="nucleotide sequence ID" value="NZ_JAUSTR010000009.1"/>
</dbReference>
<organism evidence="3 4">
    <name type="scientific">Aeribacillus alveayuensis</name>
    <dbReference type="NCBI Taxonomy" id="279215"/>
    <lineage>
        <taxon>Bacteria</taxon>
        <taxon>Bacillati</taxon>
        <taxon>Bacillota</taxon>
        <taxon>Bacilli</taxon>
        <taxon>Bacillales</taxon>
        <taxon>Bacillaceae</taxon>
        <taxon>Aeribacillus</taxon>
    </lineage>
</organism>
<dbReference type="PANTHER" id="PTHR30466">
    <property type="entry name" value="FLAVIN REDUCTASE"/>
    <property type="match status" value="1"/>
</dbReference>
<comment type="caution">
    <text evidence="3">The sequence shown here is derived from an EMBL/GenBank/DDBJ whole genome shotgun (WGS) entry which is preliminary data.</text>
</comment>
<dbReference type="Pfam" id="PF01613">
    <property type="entry name" value="Flavin_Reduct"/>
    <property type="match status" value="1"/>
</dbReference>
<dbReference type="SMART" id="SM00903">
    <property type="entry name" value="Flavin_Reduct"/>
    <property type="match status" value="1"/>
</dbReference>
<dbReference type="InterPro" id="IPR050268">
    <property type="entry name" value="NADH-dep_flavin_reductase"/>
</dbReference>
<feature type="domain" description="Flavin reductase like" evidence="2">
    <location>
        <begin position="10"/>
        <end position="150"/>
    </location>
</feature>
<dbReference type="Gene3D" id="2.30.110.10">
    <property type="entry name" value="Electron Transport, Fmn-binding Protein, Chain A"/>
    <property type="match status" value="1"/>
</dbReference>